<dbReference type="Gene3D" id="1.10.4160.10">
    <property type="entry name" value="Hydantoin permease"/>
    <property type="match status" value="1"/>
</dbReference>
<proteinExistence type="inferred from homology"/>
<evidence type="ECO:0000256" key="3">
    <source>
        <dbReference type="ARBA" id="ARBA00022692"/>
    </source>
</evidence>
<keyword evidence="5 6" id="KW-0472">Membrane</keyword>
<name>A0A5N6TS87_ASPAV</name>
<evidence type="ECO:0000256" key="6">
    <source>
        <dbReference type="SAM" id="Phobius"/>
    </source>
</evidence>
<dbReference type="GO" id="GO:0005886">
    <property type="term" value="C:plasma membrane"/>
    <property type="evidence" value="ECO:0007669"/>
    <property type="project" value="TreeGrafter"/>
</dbReference>
<feature type="transmembrane region" description="Helical" evidence="6">
    <location>
        <begin position="474"/>
        <end position="497"/>
    </location>
</feature>
<dbReference type="InterPro" id="IPR001248">
    <property type="entry name" value="Pur-cyt_permease"/>
</dbReference>
<dbReference type="EMBL" id="ML742132">
    <property type="protein sequence ID" value="KAE8149174.1"/>
    <property type="molecule type" value="Genomic_DNA"/>
</dbReference>
<evidence type="ECO:0000256" key="4">
    <source>
        <dbReference type="ARBA" id="ARBA00022989"/>
    </source>
</evidence>
<keyword evidence="4 6" id="KW-1133">Transmembrane helix</keyword>
<evidence type="ECO:0000256" key="5">
    <source>
        <dbReference type="ARBA" id="ARBA00023136"/>
    </source>
</evidence>
<comment type="similarity">
    <text evidence="2">Belongs to the purine-cytosine permease (2.A.39) family.</text>
</comment>
<dbReference type="GO" id="GO:0015205">
    <property type="term" value="F:nucleobase transmembrane transporter activity"/>
    <property type="evidence" value="ECO:0007669"/>
    <property type="project" value="TreeGrafter"/>
</dbReference>
<reference evidence="7 8" key="1">
    <citation type="submission" date="2019-04" db="EMBL/GenBank/DDBJ databases">
        <title>Friends and foes A comparative genomics study of 23 Aspergillus species from section Flavi.</title>
        <authorList>
            <consortium name="DOE Joint Genome Institute"/>
            <person name="Kjaerbolling I."/>
            <person name="Vesth T."/>
            <person name="Frisvad J.C."/>
            <person name="Nybo J.L."/>
            <person name="Theobald S."/>
            <person name="Kildgaard S."/>
            <person name="Isbrandt T."/>
            <person name="Kuo A."/>
            <person name="Sato A."/>
            <person name="Lyhne E.K."/>
            <person name="Kogle M.E."/>
            <person name="Wiebenga A."/>
            <person name="Kun R.S."/>
            <person name="Lubbers R.J."/>
            <person name="Makela M.R."/>
            <person name="Barry K."/>
            <person name="Chovatia M."/>
            <person name="Clum A."/>
            <person name="Daum C."/>
            <person name="Haridas S."/>
            <person name="He G."/>
            <person name="LaButti K."/>
            <person name="Lipzen A."/>
            <person name="Mondo S."/>
            <person name="Riley R."/>
            <person name="Salamov A."/>
            <person name="Simmons B.A."/>
            <person name="Magnuson J.K."/>
            <person name="Henrissat B."/>
            <person name="Mortensen U.H."/>
            <person name="Larsen T.O."/>
            <person name="Devries R.P."/>
            <person name="Grigoriev I.V."/>
            <person name="Machida M."/>
            <person name="Baker S.E."/>
            <person name="Andersen M.R."/>
        </authorList>
    </citation>
    <scope>NUCLEOTIDE SEQUENCE [LARGE SCALE GENOMIC DNA]</scope>
    <source>
        <strain evidence="7 8">IBT 18842</strain>
    </source>
</reference>
<gene>
    <name evidence="7" type="ORF">BDV25DRAFT_141065</name>
</gene>
<feature type="transmembrane region" description="Helical" evidence="6">
    <location>
        <begin position="387"/>
        <end position="412"/>
    </location>
</feature>
<comment type="subcellular location">
    <subcellularLocation>
        <location evidence="1">Membrane</location>
        <topology evidence="1">Multi-pass membrane protein</topology>
    </subcellularLocation>
</comment>
<feature type="transmembrane region" description="Helical" evidence="6">
    <location>
        <begin position="273"/>
        <end position="293"/>
    </location>
</feature>
<keyword evidence="8" id="KW-1185">Reference proteome</keyword>
<sequence>MKDILKHLQIPHNGDLPPNQWVNNDIKPVESSRRTWTFWTYHNFSVLLGLNISNYMTGSSLIAMGLTWRQALAAIITGNVISVAVLLANSLPGAFYHIGFPLANRYVWGLYGSLFVLWNRILLSIVWYSFQAWIGGECVYVCLQAIWPSIETRIPNNMPPSTGMSTAQFVSYIIFMFISLPVIYIRPHKLQAFFYISASIIALFIIAILAWALSTMGDTGFESTISSVDSGDSGWKIAFAIVSTIGGMAAGILNNDDYSRFGRKPHDVIWGQLIGIPVYGILCAAVGIVVTAATQNRYGEALWNLPNLLSAVMKHGGSGSRAAAFFGGVALTISQVGLNVPANALAGGFDLAATFPKYINLRRGAYITVAMSVACNPWKLVNTATTFLTVLSSYSVFLAPMIGSMISAYVLVMRQKIKVEDLFPNHHTESIYWYTYGVNWRAPVAWVCGIVPSLPGFVVTIDPSITVPVALTRMYYICFLTGAAISAIVFTVLHCIFPASGVQSFVKTAPASEVLMREYRQQWDNSHSVEALVEEPDKA</sequence>
<dbReference type="Proteomes" id="UP000325780">
    <property type="component" value="Unassembled WGS sequence"/>
</dbReference>
<evidence type="ECO:0000256" key="2">
    <source>
        <dbReference type="ARBA" id="ARBA00008974"/>
    </source>
</evidence>
<keyword evidence="3 6" id="KW-0812">Transmembrane</keyword>
<dbReference type="PANTHER" id="PTHR30618">
    <property type="entry name" value="NCS1 FAMILY PURINE/PYRIMIDINE TRANSPORTER"/>
    <property type="match status" value="1"/>
</dbReference>
<feature type="transmembrane region" description="Helical" evidence="6">
    <location>
        <begin position="433"/>
        <end position="454"/>
    </location>
</feature>
<dbReference type="CDD" id="cd11482">
    <property type="entry name" value="SLC-NCS1sbd_NRT1-like"/>
    <property type="match status" value="1"/>
</dbReference>
<accession>A0A5N6TS87</accession>
<dbReference type="AlphaFoldDB" id="A0A5N6TS87"/>
<feature type="transmembrane region" description="Helical" evidence="6">
    <location>
        <begin position="192"/>
        <end position="213"/>
    </location>
</feature>
<evidence type="ECO:0000313" key="8">
    <source>
        <dbReference type="Proteomes" id="UP000325780"/>
    </source>
</evidence>
<protein>
    <submittedName>
        <fullName evidence="7">Permease for cytosine/purines, uracil, thiamine, allantoin-domain-containing protein</fullName>
    </submittedName>
</protein>
<dbReference type="InterPro" id="IPR045225">
    <property type="entry name" value="Uracil/uridine/allantoin_perm"/>
</dbReference>
<dbReference type="OrthoDB" id="2018619at2759"/>
<feature type="transmembrane region" description="Helical" evidence="6">
    <location>
        <begin position="71"/>
        <end position="88"/>
    </location>
</feature>
<dbReference type="Pfam" id="PF02133">
    <property type="entry name" value="Transp_cyt_pur"/>
    <property type="match status" value="1"/>
</dbReference>
<organism evidence="7 8">
    <name type="scientific">Aspergillus avenaceus</name>
    <dbReference type="NCBI Taxonomy" id="36643"/>
    <lineage>
        <taxon>Eukaryota</taxon>
        <taxon>Fungi</taxon>
        <taxon>Dikarya</taxon>
        <taxon>Ascomycota</taxon>
        <taxon>Pezizomycotina</taxon>
        <taxon>Eurotiomycetes</taxon>
        <taxon>Eurotiomycetidae</taxon>
        <taxon>Eurotiales</taxon>
        <taxon>Aspergillaceae</taxon>
        <taxon>Aspergillus</taxon>
        <taxon>Aspergillus subgen. Circumdati</taxon>
    </lineage>
</organism>
<evidence type="ECO:0000313" key="7">
    <source>
        <dbReference type="EMBL" id="KAE8149174.1"/>
    </source>
</evidence>
<dbReference type="PANTHER" id="PTHR30618:SF4">
    <property type="entry name" value="ALLANTOIN PERMEASE"/>
    <property type="match status" value="1"/>
</dbReference>
<evidence type="ECO:0000256" key="1">
    <source>
        <dbReference type="ARBA" id="ARBA00004141"/>
    </source>
</evidence>
<feature type="transmembrane region" description="Helical" evidence="6">
    <location>
        <begin position="94"/>
        <end position="118"/>
    </location>
</feature>
<feature type="transmembrane region" description="Helical" evidence="6">
    <location>
        <begin position="44"/>
        <end position="64"/>
    </location>
</feature>
<feature type="transmembrane region" description="Helical" evidence="6">
    <location>
        <begin position="167"/>
        <end position="185"/>
    </location>
</feature>